<dbReference type="InterPro" id="IPR001708">
    <property type="entry name" value="YidC/ALB3/OXA1/COX18"/>
</dbReference>
<evidence type="ECO:0000256" key="4">
    <source>
        <dbReference type="ARBA" id="ARBA00022989"/>
    </source>
</evidence>
<accession>A0AAW1S5S2</accession>
<evidence type="ECO:0000256" key="1">
    <source>
        <dbReference type="ARBA" id="ARBA00004141"/>
    </source>
</evidence>
<reference evidence="10 11" key="1">
    <citation type="journal article" date="2024" name="Nat. Commun.">
        <title>Phylogenomics reveals the evolutionary origins of lichenization in chlorophyte algae.</title>
        <authorList>
            <person name="Puginier C."/>
            <person name="Libourel C."/>
            <person name="Otte J."/>
            <person name="Skaloud P."/>
            <person name="Haon M."/>
            <person name="Grisel S."/>
            <person name="Petersen M."/>
            <person name="Berrin J.G."/>
            <person name="Delaux P.M."/>
            <person name="Dal Grande F."/>
            <person name="Keller J."/>
        </authorList>
    </citation>
    <scope>NUCLEOTIDE SEQUENCE [LARGE SCALE GENOMIC DNA]</scope>
    <source>
        <strain evidence="10 11">SAG 2145</strain>
    </source>
</reference>
<dbReference type="GO" id="GO:0005743">
    <property type="term" value="C:mitochondrial inner membrane"/>
    <property type="evidence" value="ECO:0007669"/>
    <property type="project" value="TreeGrafter"/>
</dbReference>
<dbReference type="PANTHER" id="PTHR12428">
    <property type="entry name" value="OXA1"/>
    <property type="match status" value="1"/>
</dbReference>
<feature type="transmembrane region" description="Helical" evidence="8">
    <location>
        <begin position="242"/>
        <end position="261"/>
    </location>
</feature>
<evidence type="ECO:0000256" key="3">
    <source>
        <dbReference type="ARBA" id="ARBA00022692"/>
    </source>
</evidence>
<dbReference type="EMBL" id="JALJOS010000003">
    <property type="protein sequence ID" value="KAK9841634.1"/>
    <property type="molecule type" value="Genomic_DNA"/>
</dbReference>
<evidence type="ECO:0000256" key="2">
    <source>
        <dbReference type="ARBA" id="ARBA00010583"/>
    </source>
</evidence>
<comment type="similarity">
    <text evidence="6">Belongs to the OXA1/ALB3/YidC family.</text>
</comment>
<evidence type="ECO:0000256" key="5">
    <source>
        <dbReference type="ARBA" id="ARBA00023136"/>
    </source>
</evidence>
<evidence type="ECO:0000313" key="10">
    <source>
        <dbReference type="EMBL" id="KAK9841634.1"/>
    </source>
</evidence>
<protein>
    <recommendedName>
        <fullName evidence="9">Membrane insertase YidC/Oxa/ALB C-terminal domain-containing protein</fullName>
    </recommendedName>
</protein>
<organism evidence="10 11">
    <name type="scientific">Apatococcus lobatus</name>
    <dbReference type="NCBI Taxonomy" id="904363"/>
    <lineage>
        <taxon>Eukaryota</taxon>
        <taxon>Viridiplantae</taxon>
        <taxon>Chlorophyta</taxon>
        <taxon>core chlorophytes</taxon>
        <taxon>Trebouxiophyceae</taxon>
        <taxon>Chlorellales</taxon>
        <taxon>Chlorellaceae</taxon>
        <taxon>Apatococcus</taxon>
    </lineage>
</organism>
<feature type="compositionally biased region" description="Basic and acidic residues" evidence="7">
    <location>
        <begin position="563"/>
        <end position="576"/>
    </location>
</feature>
<feature type="region of interest" description="Disordered" evidence="7">
    <location>
        <begin position="509"/>
        <end position="576"/>
    </location>
</feature>
<keyword evidence="5 8" id="KW-0472">Membrane</keyword>
<feature type="domain" description="Membrane insertase YidC/Oxa/ALB C-terminal" evidence="9">
    <location>
        <begin position="111"/>
        <end position="317"/>
    </location>
</feature>
<dbReference type="Pfam" id="PF02096">
    <property type="entry name" value="60KD_IMP"/>
    <property type="match status" value="1"/>
</dbReference>
<comment type="caution">
    <text evidence="10">The sequence shown here is derived from an EMBL/GenBank/DDBJ whole genome shotgun (WGS) entry which is preliminary data.</text>
</comment>
<feature type="transmembrane region" description="Helical" evidence="8">
    <location>
        <begin position="188"/>
        <end position="208"/>
    </location>
</feature>
<evidence type="ECO:0000256" key="7">
    <source>
        <dbReference type="SAM" id="MobiDB-lite"/>
    </source>
</evidence>
<evidence type="ECO:0000256" key="6">
    <source>
        <dbReference type="RuleBase" id="RU003945"/>
    </source>
</evidence>
<comment type="similarity">
    <text evidence="2">Belongs to the OXA1/ALB3/YidC (TC 2.A.9.2) family.</text>
</comment>
<sequence>MCSCIRLRSCSRFLNVAQLALASDACRQSLSGASLCAWISSSAADAAEPDPGPPAEVAAQAVASPDLSDSSLSDAGTSLATDAVDAVELTGPIGSAISLLEALHSTTGLPWWATIPMTAVGLRCATFPLLAKSMKASQAVSLLFASQAEGRAQQQQPSKARKSLQQQRDDLWQRWKQMQSAGAAPSPAWLLIYPLVQVPIFATAVIAIRRMAFSGWPGFADGGALWFPNLCAPALDWSTMNAPLGAAGLGLPLIIFGASFAHTQLTFGPLQSSSRAVGSVRILLEWLSIFMLVITLQLPQGPVLYWASSATFTLLQGRLLQLPSVREWLGLRPAGPIQPAPSAAAQALTAARHLTPQQSSTSASSISQEPSPAQFPSSPPMRPADMPSRAAIMRMPASEIYALVRTMRKGGEAAAALKILAARPPKDAEGMLLLGQLYSHKACEDQQMAASTFEAAASLSTKPSQKAKAWLQAGLSHQMADATEPALAALREATSISAAASGFSLTASKFSKDPQKQQSLGKFDAPDPSRRSSSSNGSIQHVSSIPSRRSTAATSLPSQSSEDQNHRHGSDVLASKDNEGLRKTLVRALVARASILQGAGRLREAHDLLISASSIDSAVKQLFLDPLERLMHAKLP</sequence>
<keyword evidence="11" id="KW-1185">Reference proteome</keyword>
<comment type="subcellular location">
    <subcellularLocation>
        <location evidence="1 6">Membrane</location>
        <topology evidence="1 6">Multi-pass membrane protein</topology>
    </subcellularLocation>
</comment>
<evidence type="ECO:0000259" key="9">
    <source>
        <dbReference type="Pfam" id="PF02096"/>
    </source>
</evidence>
<proteinExistence type="inferred from homology"/>
<dbReference type="InterPro" id="IPR028055">
    <property type="entry name" value="YidC/Oxa/ALB_C"/>
</dbReference>
<dbReference type="GO" id="GO:0032979">
    <property type="term" value="P:protein insertion into mitochondrial inner membrane from matrix"/>
    <property type="evidence" value="ECO:0007669"/>
    <property type="project" value="TreeGrafter"/>
</dbReference>
<feature type="compositionally biased region" description="Polar residues" evidence="7">
    <location>
        <begin position="536"/>
        <end position="562"/>
    </location>
</feature>
<keyword evidence="4 8" id="KW-1133">Transmembrane helix</keyword>
<feature type="compositionally biased region" description="Low complexity" evidence="7">
    <location>
        <begin position="348"/>
        <end position="374"/>
    </location>
</feature>
<dbReference type="PANTHER" id="PTHR12428:SF65">
    <property type="entry name" value="CYTOCHROME C OXIDASE ASSEMBLY PROTEIN COX18, MITOCHONDRIAL"/>
    <property type="match status" value="1"/>
</dbReference>
<dbReference type="GO" id="GO:0032977">
    <property type="term" value="F:membrane insertase activity"/>
    <property type="evidence" value="ECO:0007669"/>
    <property type="project" value="InterPro"/>
</dbReference>
<dbReference type="Proteomes" id="UP001438707">
    <property type="component" value="Unassembled WGS sequence"/>
</dbReference>
<feature type="transmembrane region" description="Helical" evidence="8">
    <location>
        <begin position="282"/>
        <end position="298"/>
    </location>
</feature>
<feature type="region of interest" description="Disordered" evidence="7">
    <location>
        <begin position="348"/>
        <end position="386"/>
    </location>
</feature>
<gene>
    <name evidence="10" type="ORF">WJX74_009107</name>
</gene>
<evidence type="ECO:0000256" key="8">
    <source>
        <dbReference type="SAM" id="Phobius"/>
    </source>
</evidence>
<name>A0AAW1S5S2_9CHLO</name>
<dbReference type="AlphaFoldDB" id="A0AAW1S5S2"/>
<keyword evidence="3 6" id="KW-0812">Transmembrane</keyword>
<dbReference type="CDD" id="cd20069">
    <property type="entry name" value="5TM_Oxa1-like"/>
    <property type="match status" value="1"/>
</dbReference>
<evidence type="ECO:0000313" key="11">
    <source>
        <dbReference type="Proteomes" id="UP001438707"/>
    </source>
</evidence>